<reference evidence="2" key="1">
    <citation type="journal article" date="2019" name="Int. J. Syst. Evol. Microbiol.">
        <title>The Global Catalogue of Microorganisms (GCM) 10K type strain sequencing project: providing services to taxonomists for standard genome sequencing and annotation.</title>
        <authorList>
            <consortium name="The Broad Institute Genomics Platform"/>
            <consortium name="The Broad Institute Genome Sequencing Center for Infectious Disease"/>
            <person name="Wu L."/>
            <person name="Ma J."/>
        </authorList>
    </citation>
    <scope>NUCLEOTIDE SEQUENCE [LARGE SCALE GENOMIC DNA]</scope>
    <source>
        <strain evidence="2">JCM 9933</strain>
    </source>
</reference>
<gene>
    <name evidence="1" type="ORF">GCM10009416_29320</name>
</gene>
<comment type="caution">
    <text evidence="1">The sequence shown here is derived from an EMBL/GenBank/DDBJ whole genome shotgun (WGS) entry which is preliminary data.</text>
</comment>
<proteinExistence type="predicted"/>
<keyword evidence="2" id="KW-1185">Reference proteome</keyword>
<sequence>MPEHDARQRFDLDVPEGGPLLLGEVAHLFLGEADVLDVTGRELREARADLRVGQPVIGAVPFVETDRQLAHGVVAAVGDVGQYAFDRRPHLRVVFGRGARVTTPLQITRHASLPA</sequence>
<dbReference type="Proteomes" id="UP001501588">
    <property type="component" value="Unassembled WGS sequence"/>
</dbReference>
<evidence type="ECO:0000313" key="2">
    <source>
        <dbReference type="Proteomes" id="UP001501588"/>
    </source>
</evidence>
<protein>
    <submittedName>
        <fullName evidence="1">Uncharacterized protein</fullName>
    </submittedName>
</protein>
<dbReference type="EMBL" id="BAAAFZ010000046">
    <property type="protein sequence ID" value="GAA0588918.1"/>
    <property type="molecule type" value="Genomic_DNA"/>
</dbReference>
<organism evidence="1 2">
    <name type="scientific">Craurococcus roseus</name>
    <dbReference type="NCBI Taxonomy" id="77585"/>
    <lineage>
        <taxon>Bacteria</taxon>
        <taxon>Pseudomonadati</taxon>
        <taxon>Pseudomonadota</taxon>
        <taxon>Alphaproteobacteria</taxon>
        <taxon>Acetobacterales</taxon>
        <taxon>Acetobacteraceae</taxon>
        <taxon>Craurococcus</taxon>
    </lineage>
</organism>
<evidence type="ECO:0000313" key="1">
    <source>
        <dbReference type="EMBL" id="GAA0588918.1"/>
    </source>
</evidence>
<accession>A0ABP3QDL6</accession>
<name>A0ABP3QDL6_9PROT</name>